<sequence>MNSIEAAAAPVARKQRRGVVFRHAGLKIDMTPMVDLGFLLITFFIYTAAMSDPATMNLFMPKDGPPTGVAATGALTVLIGNNGAVACYEDELKPGGANLHRVTPAQLRATLMRKKKEVMAQYIPDAACEAKAIAEKRSPEDCRQGKLMVMIKPGRNADYRSVVNVLDEMIINKIARYALMTPGTEELKYIP</sequence>
<dbReference type="GO" id="GO:0022857">
    <property type="term" value="F:transmembrane transporter activity"/>
    <property type="evidence" value="ECO:0007669"/>
    <property type="project" value="InterPro"/>
</dbReference>
<name>A0A1G6NPN8_NIADE</name>
<proteinExistence type="inferred from homology"/>
<evidence type="ECO:0000256" key="7">
    <source>
        <dbReference type="RuleBase" id="RU003879"/>
    </source>
</evidence>
<keyword evidence="9" id="KW-1185">Reference proteome</keyword>
<keyword evidence="3" id="KW-1003">Cell membrane</keyword>
<evidence type="ECO:0000256" key="4">
    <source>
        <dbReference type="ARBA" id="ARBA00022692"/>
    </source>
</evidence>
<accession>A0A1G6NPN8</accession>
<dbReference type="PANTHER" id="PTHR30558:SF3">
    <property type="entry name" value="BIOPOLYMER TRANSPORT PROTEIN EXBD-RELATED"/>
    <property type="match status" value="1"/>
</dbReference>
<organism evidence="8 9">
    <name type="scientific">Niabella drilacis (strain DSM 25811 / CCM 8410 / CCUG 62505 / LMG 26954 / E90)</name>
    <dbReference type="NCBI Taxonomy" id="1285928"/>
    <lineage>
        <taxon>Bacteria</taxon>
        <taxon>Pseudomonadati</taxon>
        <taxon>Bacteroidota</taxon>
        <taxon>Chitinophagia</taxon>
        <taxon>Chitinophagales</taxon>
        <taxon>Chitinophagaceae</taxon>
        <taxon>Niabella</taxon>
    </lineage>
</organism>
<evidence type="ECO:0000256" key="5">
    <source>
        <dbReference type="ARBA" id="ARBA00022989"/>
    </source>
</evidence>
<evidence type="ECO:0000313" key="8">
    <source>
        <dbReference type="EMBL" id="SDC69125.1"/>
    </source>
</evidence>
<keyword evidence="7" id="KW-0813">Transport</keyword>
<keyword evidence="5" id="KW-1133">Transmembrane helix</keyword>
<reference evidence="9" key="1">
    <citation type="submission" date="2016-10" db="EMBL/GenBank/DDBJ databases">
        <authorList>
            <person name="Varghese N."/>
            <person name="Submissions S."/>
        </authorList>
    </citation>
    <scope>NUCLEOTIDE SEQUENCE [LARGE SCALE GENOMIC DNA]</scope>
    <source>
        <strain evidence="9">DSM 25811 / CCM 8410 / LMG 26954 / E90</strain>
    </source>
</reference>
<comment type="similarity">
    <text evidence="2 7">Belongs to the ExbD/TolR family.</text>
</comment>
<evidence type="ECO:0000256" key="3">
    <source>
        <dbReference type="ARBA" id="ARBA00022475"/>
    </source>
</evidence>
<comment type="subcellular location">
    <subcellularLocation>
        <location evidence="1">Cell membrane</location>
        <topology evidence="1">Single-pass membrane protein</topology>
    </subcellularLocation>
    <subcellularLocation>
        <location evidence="7">Cell membrane</location>
        <topology evidence="7">Single-pass type II membrane protein</topology>
    </subcellularLocation>
</comment>
<keyword evidence="6" id="KW-0472">Membrane</keyword>
<dbReference type="OrthoDB" id="952702at2"/>
<protein>
    <submittedName>
        <fullName evidence="8">Biopolymer transport protein ExbD/TolR</fullName>
    </submittedName>
</protein>
<dbReference type="InterPro" id="IPR003400">
    <property type="entry name" value="ExbD"/>
</dbReference>
<dbReference type="RefSeq" id="WP_090389497.1">
    <property type="nucleotide sequence ID" value="NZ_FMZO01000003.1"/>
</dbReference>
<dbReference type="PANTHER" id="PTHR30558">
    <property type="entry name" value="EXBD MEMBRANE COMPONENT OF PMF-DRIVEN MACROMOLECULE IMPORT SYSTEM"/>
    <property type="match status" value="1"/>
</dbReference>
<dbReference type="STRING" id="1285928.SAMN04487894_103332"/>
<keyword evidence="7" id="KW-0653">Protein transport</keyword>
<keyword evidence="4 7" id="KW-0812">Transmembrane</keyword>
<dbReference type="GO" id="GO:0005886">
    <property type="term" value="C:plasma membrane"/>
    <property type="evidence" value="ECO:0007669"/>
    <property type="project" value="UniProtKB-SubCell"/>
</dbReference>
<evidence type="ECO:0000256" key="2">
    <source>
        <dbReference type="ARBA" id="ARBA00005811"/>
    </source>
</evidence>
<gene>
    <name evidence="8" type="ORF">SAMN04487894_103332</name>
</gene>
<dbReference type="AlphaFoldDB" id="A0A1G6NPN8"/>
<dbReference type="Proteomes" id="UP000198757">
    <property type="component" value="Unassembled WGS sequence"/>
</dbReference>
<evidence type="ECO:0000256" key="6">
    <source>
        <dbReference type="ARBA" id="ARBA00023136"/>
    </source>
</evidence>
<evidence type="ECO:0000313" key="9">
    <source>
        <dbReference type="Proteomes" id="UP000198757"/>
    </source>
</evidence>
<dbReference type="EMBL" id="FMZO01000003">
    <property type="protein sequence ID" value="SDC69125.1"/>
    <property type="molecule type" value="Genomic_DNA"/>
</dbReference>
<evidence type="ECO:0000256" key="1">
    <source>
        <dbReference type="ARBA" id="ARBA00004162"/>
    </source>
</evidence>
<dbReference type="GO" id="GO:0015031">
    <property type="term" value="P:protein transport"/>
    <property type="evidence" value="ECO:0007669"/>
    <property type="project" value="UniProtKB-KW"/>
</dbReference>
<dbReference type="Pfam" id="PF02472">
    <property type="entry name" value="ExbD"/>
    <property type="match status" value="1"/>
</dbReference>